<feature type="region of interest" description="Disordered" evidence="1">
    <location>
        <begin position="311"/>
        <end position="338"/>
    </location>
</feature>
<name>A0A8A4TLJ7_SULCO</name>
<dbReference type="SUPFAM" id="SSF49452">
    <property type="entry name" value="Starch-binding domain-like"/>
    <property type="match status" value="1"/>
</dbReference>
<dbReference type="RefSeq" id="WP_237379977.1">
    <property type="nucleotide sequence ID" value="NZ_CP071793.1"/>
</dbReference>
<evidence type="ECO:0000256" key="1">
    <source>
        <dbReference type="SAM" id="MobiDB-lite"/>
    </source>
</evidence>
<proteinExistence type="predicted"/>
<reference evidence="3" key="1">
    <citation type="submission" date="2021-03" db="EMBL/GenBank/DDBJ databases">
        <title>Acanthopleuribacteraceae sp. M133.</title>
        <authorList>
            <person name="Wang G."/>
        </authorList>
    </citation>
    <scope>NUCLEOTIDE SEQUENCE</scope>
    <source>
        <strain evidence="3">M133</strain>
    </source>
</reference>
<dbReference type="Proteomes" id="UP000663929">
    <property type="component" value="Chromosome"/>
</dbReference>
<evidence type="ECO:0000313" key="3">
    <source>
        <dbReference type="EMBL" id="QTD50347.1"/>
    </source>
</evidence>
<protein>
    <recommendedName>
        <fullName evidence="2">Cytochrome c-552/4 domain-containing protein</fullName>
    </recommendedName>
</protein>
<dbReference type="PROSITE" id="PS00018">
    <property type="entry name" value="EF_HAND_1"/>
    <property type="match status" value="1"/>
</dbReference>
<evidence type="ECO:0000313" key="4">
    <source>
        <dbReference type="Proteomes" id="UP000663929"/>
    </source>
</evidence>
<dbReference type="KEGG" id="scor:J3U87_32585"/>
<organism evidence="3 4">
    <name type="scientific">Sulfidibacter corallicola</name>
    <dbReference type="NCBI Taxonomy" id="2818388"/>
    <lineage>
        <taxon>Bacteria</taxon>
        <taxon>Pseudomonadati</taxon>
        <taxon>Acidobacteriota</taxon>
        <taxon>Holophagae</taxon>
        <taxon>Acanthopleuribacterales</taxon>
        <taxon>Acanthopleuribacteraceae</taxon>
        <taxon>Sulfidibacter</taxon>
    </lineage>
</organism>
<keyword evidence="4" id="KW-1185">Reference proteome</keyword>
<gene>
    <name evidence="3" type="ORF">J3U87_32585</name>
</gene>
<feature type="domain" description="Cytochrome c-552/4" evidence="2">
    <location>
        <begin position="119"/>
        <end position="205"/>
    </location>
</feature>
<dbReference type="InterPro" id="IPR023155">
    <property type="entry name" value="Cyt_c-552/4"/>
</dbReference>
<dbReference type="InterPro" id="IPR018247">
    <property type="entry name" value="EF_Hand_1_Ca_BS"/>
</dbReference>
<sequence>MARWLVLWLVLPFLRADVSGVVRDAQDQPIAGVLVRVQTTAEPVVTTDGQGAFTLPVTGTGLVTLGFAKPYDLQDAVQYLTRTVTVNNGTTSLEVILEAIPKAINAGYFPIRAASPNGCGDCHDLQMGEWSLSRHAGTAENTWVQDVFAAYSADHPGETGFCATCHAPNADVAAPGTFFLDELDMIDDFFDRASAKEGVNCSACHQMDHVNEFVDGLHLVGNATMRFPADGIAGTHEYVWGPLADVDYAFMKAVYQPQFAESRFCASCHEYSNPKTGVPAQTTYSEWLASTYGDPEHPDYRTCQDCHMPRSDESGRLCDPPTGFGNGPDRPAGSHASHQIEATTAQGLRDAVDVAVAVGGKDGHLSVRVSVTNGAAGHAMPTGISLRNMILRVSAEGDGGAILAQVSGSVVPFYGSDDDGLDDDGDWAGLPGKGYAKVLADENGDMPVLFIEAHEVAEDTRLAAGTTDVTAYGFSLATSADPCALDAERVRVILTWRRAWRALVENMGWTTDNRGNPWEITLFDETVIVDPGLVAAGIWQGATVPPAWDRDGDGRLTVLDVMAVTACSQTD</sequence>
<dbReference type="AlphaFoldDB" id="A0A8A4TLJ7"/>
<dbReference type="SUPFAM" id="SSF48695">
    <property type="entry name" value="Multiheme cytochromes"/>
    <property type="match status" value="1"/>
</dbReference>
<accession>A0A8A4TLJ7</accession>
<dbReference type="Gene3D" id="1.10.1130.10">
    <property type="entry name" value="Flavocytochrome C3, Chain A"/>
    <property type="match status" value="1"/>
</dbReference>
<dbReference type="InterPro" id="IPR013784">
    <property type="entry name" value="Carb-bd-like_fold"/>
</dbReference>
<dbReference type="Pfam" id="PF13435">
    <property type="entry name" value="Cytochrome_C554"/>
    <property type="match status" value="1"/>
</dbReference>
<dbReference type="EMBL" id="CP071793">
    <property type="protein sequence ID" value="QTD50347.1"/>
    <property type="molecule type" value="Genomic_DNA"/>
</dbReference>
<dbReference type="InterPro" id="IPR036280">
    <property type="entry name" value="Multihaem_cyt_sf"/>
</dbReference>
<evidence type="ECO:0000259" key="2">
    <source>
        <dbReference type="Pfam" id="PF13435"/>
    </source>
</evidence>
<dbReference type="Gene3D" id="2.60.40.1120">
    <property type="entry name" value="Carboxypeptidase-like, regulatory domain"/>
    <property type="match status" value="1"/>
</dbReference>
<dbReference type="GO" id="GO:0030246">
    <property type="term" value="F:carbohydrate binding"/>
    <property type="evidence" value="ECO:0007669"/>
    <property type="project" value="InterPro"/>
</dbReference>